<name>A0ABR2I438_9PEZI</name>
<accession>A0ABR2I438</accession>
<feature type="region of interest" description="Disordered" evidence="1">
    <location>
        <begin position="36"/>
        <end position="63"/>
    </location>
</feature>
<comment type="caution">
    <text evidence="2">The sequence shown here is derived from an EMBL/GenBank/DDBJ whole genome shotgun (WGS) entry which is preliminary data.</text>
</comment>
<organism evidence="2 3">
    <name type="scientific">Apiospora arundinis</name>
    <dbReference type="NCBI Taxonomy" id="335852"/>
    <lineage>
        <taxon>Eukaryota</taxon>
        <taxon>Fungi</taxon>
        <taxon>Dikarya</taxon>
        <taxon>Ascomycota</taxon>
        <taxon>Pezizomycotina</taxon>
        <taxon>Sordariomycetes</taxon>
        <taxon>Xylariomycetidae</taxon>
        <taxon>Amphisphaeriales</taxon>
        <taxon>Apiosporaceae</taxon>
        <taxon>Apiospora</taxon>
    </lineage>
</organism>
<evidence type="ECO:0000313" key="2">
    <source>
        <dbReference type="EMBL" id="KAK8856996.1"/>
    </source>
</evidence>
<reference evidence="2 3" key="1">
    <citation type="journal article" date="2024" name="IMA Fungus">
        <title>Apiospora arundinis, a panoply of carbohydrate-active enzymes and secondary metabolites.</title>
        <authorList>
            <person name="Sorensen T."/>
            <person name="Petersen C."/>
            <person name="Muurmann A.T."/>
            <person name="Christiansen J.V."/>
            <person name="Brundto M.L."/>
            <person name="Overgaard C.K."/>
            <person name="Boysen A.T."/>
            <person name="Wollenberg R.D."/>
            <person name="Larsen T.O."/>
            <person name="Sorensen J.L."/>
            <person name="Nielsen K.L."/>
            <person name="Sondergaard T.E."/>
        </authorList>
    </citation>
    <scope>NUCLEOTIDE SEQUENCE [LARGE SCALE GENOMIC DNA]</scope>
    <source>
        <strain evidence="2 3">AAU 773</strain>
    </source>
</reference>
<dbReference type="Proteomes" id="UP001390339">
    <property type="component" value="Unassembled WGS sequence"/>
</dbReference>
<evidence type="ECO:0000313" key="3">
    <source>
        <dbReference type="Proteomes" id="UP001390339"/>
    </source>
</evidence>
<feature type="compositionally biased region" description="Polar residues" evidence="1">
    <location>
        <begin position="42"/>
        <end position="54"/>
    </location>
</feature>
<dbReference type="EMBL" id="JAPCWZ010000007">
    <property type="protein sequence ID" value="KAK8856996.1"/>
    <property type="molecule type" value="Genomic_DNA"/>
</dbReference>
<proteinExistence type="predicted"/>
<sequence>MPTDLALRLAQRATTKQKEDTARLKADIAKSITETQREIESTKQNLQTLESSTTSKEDPAKAATRETLIRKGRKLITRFSENLTKHQRLYEQVSNTHMECQREILEIRSRLDRDV</sequence>
<gene>
    <name evidence="2" type="ORF">PGQ11_012908</name>
</gene>
<keyword evidence="3" id="KW-1185">Reference proteome</keyword>
<evidence type="ECO:0000256" key="1">
    <source>
        <dbReference type="SAM" id="MobiDB-lite"/>
    </source>
</evidence>
<protein>
    <submittedName>
        <fullName evidence="2">Uncharacterized protein</fullName>
    </submittedName>
</protein>